<accession>A0A2P2N9A0</accession>
<reference evidence="1" key="1">
    <citation type="submission" date="2018-02" db="EMBL/GenBank/DDBJ databases">
        <title>Rhizophora mucronata_Transcriptome.</title>
        <authorList>
            <person name="Meera S.P."/>
            <person name="Sreeshan A."/>
            <person name="Augustine A."/>
        </authorList>
    </citation>
    <scope>NUCLEOTIDE SEQUENCE</scope>
    <source>
        <tissue evidence="1">Leaf</tissue>
    </source>
</reference>
<dbReference type="AlphaFoldDB" id="A0A2P2N9A0"/>
<organism evidence="1">
    <name type="scientific">Rhizophora mucronata</name>
    <name type="common">Asiatic mangrove</name>
    <dbReference type="NCBI Taxonomy" id="61149"/>
    <lineage>
        <taxon>Eukaryota</taxon>
        <taxon>Viridiplantae</taxon>
        <taxon>Streptophyta</taxon>
        <taxon>Embryophyta</taxon>
        <taxon>Tracheophyta</taxon>
        <taxon>Spermatophyta</taxon>
        <taxon>Magnoliopsida</taxon>
        <taxon>eudicotyledons</taxon>
        <taxon>Gunneridae</taxon>
        <taxon>Pentapetalae</taxon>
        <taxon>rosids</taxon>
        <taxon>fabids</taxon>
        <taxon>Malpighiales</taxon>
        <taxon>Rhizophoraceae</taxon>
        <taxon>Rhizophora</taxon>
    </lineage>
</organism>
<proteinExistence type="predicted"/>
<name>A0A2P2N9A0_RHIMU</name>
<sequence length="55" mass="6117">MMTFKVICPCLICVLELALCVSWVAFLIFIPKPLGPNHIVLQTLKMDLATHLSCS</sequence>
<protein>
    <submittedName>
        <fullName evidence="1">Uncharacterized protein</fullName>
    </submittedName>
</protein>
<evidence type="ECO:0000313" key="1">
    <source>
        <dbReference type="EMBL" id="MBX39000.1"/>
    </source>
</evidence>
<dbReference type="EMBL" id="GGEC01058516">
    <property type="protein sequence ID" value="MBX39000.1"/>
    <property type="molecule type" value="Transcribed_RNA"/>
</dbReference>